<evidence type="ECO:0000256" key="1">
    <source>
        <dbReference type="SAM" id="MobiDB-lite"/>
    </source>
</evidence>
<protein>
    <submittedName>
        <fullName evidence="2">Uncharacterized protein</fullName>
    </submittedName>
</protein>
<organism evidence="2 3">
    <name type="scientific">Molossus molossus</name>
    <name type="common">Pallas' mastiff bat</name>
    <name type="synonym">Vespertilio molossus</name>
    <dbReference type="NCBI Taxonomy" id="27622"/>
    <lineage>
        <taxon>Eukaryota</taxon>
        <taxon>Metazoa</taxon>
        <taxon>Chordata</taxon>
        <taxon>Craniata</taxon>
        <taxon>Vertebrata</taxon>
        <taxon>Euteleostomi</taxon>
        <taxon>Mammalia</taxon>
        <taxon>Eutheria</taxon>
        <taxon>Laurasiatheria</taxon>
        <taxon>Chiroptera</taxon>
        <taxon>Yangochiroptera</taxon>
        <taxon>Molossidae</taxon>
        <taxon>Molossus</taxon>
    </lineage>
</organism>
<feature type="region of interest" description="Disordered" evidence="1">
    <location>
        <begin position="1"/>
        <end position="54"/>
    </location>
</feature>
<reference evidence="2 3" key="1">
    <citation type="journal article" date="2020" name="Nature">
        <title>Six reference-quality genomes reveal evolution of bat adaptations.</title>
        <authorList>
            <person name="Jebb D."/>
            <person name="Huang Z."/>
            <person name="Pippel M."/>
            <person name="Hughes G.M."/>
            <person name="Lavrichenko K."/>
            <person name="Devanna P."/>
            <person name="Winkler S."/>
            <person name="Jermiin L.S."/>
            <person name="Skirmuntt E.C."/>
            <person name="Katzourakis A."/>
            <person name="Burkitt-Gray L."/>
            <person name="Ray D.A."/>
            <person name="Sullivan K.A.M."/>
            <person name="Roscito J.G."/>
            <person name="Kirilenko B.M."/>
            <person name="Davalos L.M."/>
            <person name="Corthals A.P."/>
            <person name="Power M.L."/>
            <person name="Jones G."/>
            <person name="Ransome R.D."/>
            <person name="Dechmann D.K.N."/>
            <person name="Locatelli A.G."/>
            <person name="Puechmaille S.J."/>
            <person name="Fedrigo O."/>
            <person name="Jarvis E.D."/>
            <person name="Hiller M."/>
            <person name="Vernes S.C."/>
            <person name="Myers E.W."/>
            <person name="Teeling E.C."/>
        </authorList>
    </citation>
    <scope>NUCLEOTIDE SEQUENCE [LARGE SCALE GENOMIC DNA]</scope>
    <source>
        <strain evidence="2">MMolMol1</strain>
        <tissue evidence="2">Muscle</tissue>
    </source>
</reference>
<comment type="caution">
    <text evidence="2">The sequence shown here is derived from an EMBL/GenBank/DDBJ whole genome shotgun (WGS) entry which is preliminary data.</text>
</comment>
<dbReference type="Proteomes" id="UP000550707">
    <property type="component" value="Unassembled WGS sequence"/>
</dbReference>
<dbReference type="EMBL" id="JACASF010000001">
    <property type="protein sequence ID" value="KAF6501113.1"/>
    <property type="molecule type" value="Genomic_DNA"/>
</dbReference>
<feature type="compositionally biased region" description="Low complexity" evidence="1">
    <location>
        <begin position="45"/>
        <end position="54"/>
    </location>
</feature>
<proteinExistence type="predicted"/>
<evidence type="ECO:0000313" key="2">
    <source>
        <dbReference type="EMBL" id="KAF6501113.1"/>
    </source>
</evidence>
<keyword evidence="3" id="KW-1185">Reference proteome</keyword>
<dbReference type="AlphaFoldDB" id="A0A7J8JWA4"/>
<gene>
    <name evidence="2" type="ORF">HJG59_008092</name>
</gene>
<name>A0A7J8JWA4_MOLMO</name>
<evidence type="ECO:0000313" key="3">
    <source>
        <dbReference type="Proteomes" id="UP000550707"/>
    </source>
</evidence>
<sequence length="54" mass="5192">MCLQPHPEAGEGETEPAEHHPGAAGRVPGPGGAQPPVQGAGGGEAAAQQEDPAS</sequence>
<accession>A0A7J8JWA4</accession>